<dbReference type="InterPro" id="IPR001611">
    <property type="entry name" value="Leu-rich_rpt"/>
</dbReference>
<dbReference type="InterPro" id="IPR050836">
    <property type="entry name" value="SDS22/Internalin_LRR"/>
</dbReference>
<evidence type="ECO:0000256" key="2">
    <source>
        <dbReference type="ARBA" id="ARBA00022737"/>
    </source>
</evidence>
<dbReference type="PANTHER" id="PTHR46652">
    <property type="entry name" value="LEUCINE-RICH REPEAT AND IQ DOMAIN-CONTAINING PROTEIN 1-RELATED"/>
    <property type="match status" value="1"/>
</dbReference>
<dbReference type="Gene3D" id="3.80.10.10">
    <property type="entry name" value="Ribonuclease Inhibitor"/>
    <property type="match status" value="2"/>
</dbReference>
<reference evidence="4 5" key="2">
    <citation type="submission" date="2024-07" db="EMBL/GenBank/DDBJ databases">
        <authorList>
            <person name="Akdeniz Z."/>
        </authorList>
    </citation>
    <scope>NUCLEOTIDE SEQUENCE [LARGE SCALE GENOMIC DNA]</scope>
</reference>
<keyword evidence="1" id="KW-0433">Leucine-rich repeat</keyword>
<name>A0AA86UU17_9EUKA</name>
<keyword evidence="2" id="KW-0677">Repeat</keyword>
<dbReference type="Pfam" id="PF13516">
    <property type="entry name" value="LRR_6"/>
    <property type="match status" value="1"/>
</dbReference>
<dbReference type="Pfam" id="PF12799">
    <property type="entry name" value="LRR_4"/>
    <property type="match status" value="2"/>
</dbReference>
<proteinExistence type="predicted"/>
<reference evidence="3" key="1">
    <citation type="submission" date="2023-06" db="EMBL/GenBank/DDBJ databases">
        <authorList>
            <person name="Kurt Z."/>
        </authorList>
    </citation>
    <scope>NUCLEOTIDE SEQUENCE</scope>
</reference>
<dbReference type="EMBL" id="CATOUU010001031">
    <property type="protein sequence ID" value="CAI9967929.1"/>
    <property type="molecule type" value="Genomic_DNA"/>
</dbReference>
<sequence length="256" mass="29810">MRLNQVIRSKEELLNHFNSSKKLEIRNLEQTKDLLVMNVPSEVWEDASNSNLLYFNSQFVQQTKQLKFEDKQIEYIQLVYYLTNLTELNLSENKISDISAVSQLKNLKELELRDNRIEDISALQSLPNLTHLDLYQNEFTSYTLALPNLVQLQLDSNKLIDTSGLQYSPKLESLNLSQTDITDLRSIPNQIFGVKELYLFQNGITEISYLSNFVNVQKLYLGKNQQLQNIGPLKFCTQLNQVFMKQVLLTYDLFNL</sequence>
<comment type="caution">
    <text evidence="3">The sequence shown here is derived from an EMBL/GenBank/DDBJ whole genome shotgun (WGS) entry which is preliminary data.</text>
</comment>
<dbReference type="EMBL" id="CAXDID020000044">
    <property type="protein sequence ID" value="CAL6001555.1"/>
    <property type="molecule type" value="Genomic_DNA"/>
</dbReference>
<evidence type="ECO:0000313" key="5">
    <source>
        <dbReference type="Proteomes" id="UP001642409"/>
    </source>
</evidence>
<dbReference type="PANTHER" id="PTHR46652:SF3">
    <property type="entry name" value="LEUCINE-RICH REPEAT-CONTAINING PROTEIN 9"/>
    <property type="match status" value="1"/>
</dbReference>
<protein>
    <submittedName>
        <fullName evidence="3">Uncharacterized protein</fullName>
    </submittedName>
</protein>
<accession>A0AA86UU17</accession>
<keyword evidence="5" id="KW-1185">Reference proteome</keyword>
<dbReference type="PROSITE" id="PS51450">
    <property type="entry name" value="LRR"/>
    <property type="match status" value="2"/>
</dbReference>
<dbReference type="SUPFAM" id="SSF52058">
    <property type="entry name" value="L domain-like"/>
    <property type="match status" value="1"/>
</dbReference>
<dbReference type="Proteomes" id="UP001642409">
    <property type="component" value="Unassembled WGS sequence"/>
</dbReference>
<dbReference type="SMART" id="SM00365">
    <property type="entry name" value="LRR_SD22"/>
    <property type="match status" value="3"/>
</dbReference>
<evidence type="ECO:0000256" key="1">
    <source>
        <dbReference type="ARBA" id="ARBA00022614"/>
    </source>
</evidence>
<evidence type="ECO:0000313" key="3">
    <source>
        <dbReference type="EMBL" id="CAI9967929.1"/>
    </source>
</evidence>
<evidence type="ECO:0000313" key="4">
    <source>
        <dbReference type="EMBL" id="CAL6001555.1"/>
    </source>
</evidence>
<gene>
    <name evidence="4" type="ORF">HINF_LOCUS17491</name>
    <name evidence="3" type="ORF">HINF_LOCUS55574</name>
</gene>
<organism evidence="3">
    <name type="scientific">Hexamita inflata</name>
    <dbReference type="NCBI Taxonomy" id="28002"/>
    <lineage>
        <taxon>Eukaryota</taxon>
        <taxon>Metamonada</taxon>
        <taxon>Diplomonadida</taxon>
        <taxon>Hexamitidae</taxon>
        <taxon>Hexamitinae</taxon>
        <taxon>Hexamita</taxon>
    </lineage>
</organism>
<dbReference type="InterPro" id="IPR032675">
    <property type="entry name" value="LRR_dom_sf"/>
</dbReference>
<dbReference type="InterPro" id="IPR025875">
    <property type="entry name" value="Leu-rich_rpt_4"/>
</dbReference>
<dbReference type="InterPro" id="IPR003591">
    <property type="entry name" value="Leu-rich_rpt_typical-subtyp"/>
</dbReference>
<dbReference type="AlphaFoldDB" id="A0AA86UU17"/>
<dbReference type="SMART" id="SM00369">
    <property type="entry name" value="LRR_TYP"/>
    <property type="match status" value="3"/>
</dbReference>